<protein>
    <recommendedName>
        <fullName evidence="4">G-protein coupled receptors family 1 profile domain-containing protein</fullName>
    </recommendedName>
</protein>
<evidence type="ECO:0000313" key="3">
    <source>
        <dbReference type="Proteomes" id="UP000297245"/>
    </source>
</evidence>
<keyword evidence="1" id="KW-1133">Transmembrane helix</keyword>
<feature type="transmembrane region" description="Helical" evidence="1">
    <location>
        <begin position="137"/>
        <end position="161"/>
    </location>
</feature>
<dbReference type="Gene3D" id="1.10.287.920">
    <property type="entry name" value="Pheromone alpha factor receptor"/>
    <property type="match status" value="1"/>
</dbReference>
<evidence type="ECO:0000313" key="2">
    <source>
        <dbReference type="EMBL" id="THU97374.1"/>
    </source>
</evidence>
<organism evidence="2 3">
    <name type="scientific">Dendrothele bispora (strain CBS 962.96)</name>
    <dbReference type="NCBI Taxonomy" id="1314807"/>
    <lineage>
        <taxon>Eukaryota</taxon>
        <taxon>Fungi</taxon>
        <taxon>Dikarya</taxon>
        <taxon>Basidiomycota</taxon>
        <taxon>Agaricomycotina</taxon>
        <taxon>Agaricomycetes</taxon>
        <taxon>Agaricomycetidae</taxon>
        <taxon>Agaricales</taxon>
        <taxon>Agaricales incertae sedis</taxon>
        <taxon>Dendrothele</taxon>
    </lineage>
</organism>
<dbReference type="EMBL" id="ML179157">
    <property type="protein sequence ID" value="THU97374.1"/>
    <property type="molecule type" value="Genomic_DNA"/>
</dbReference>
<feature type="transmembrane region" description="Helical" evidence="1">
    <location>
        <begin position="29"/>
        <end position="51"/>
    </location>
</feature>
<sequence>MDPATVAPSSIPKPIAEILRLFITGILPAIHLTILCGAWIGVLVCILLALIHFSTKDQRRRPLFIMNVIAICIGLLCNILEILRGTVNSVNTTSPNDRPTLYTLVSLCGLSVIFTDSILLFRLVVVFPSERTSRRTLLLIFGPLALIKIGRLVTTIVYLVILTAKMNTTETTTQFYIIATTLTEPKVLWGIQLLDNG</sequence>
<name>A0A4S8M578_DENBC</name>
<feature type="transmembrane region" description="Helical" evidence="1">
    <location>
        <begin position="103"/>
        <end position="125"/>
    </location>
</feature>
<evidence type="ECO:0008006" key="4">
    <source>
        <dbReference type="Google" id="ProtNLM"/>
    </source>
</evidence>
<gene>
    <name evidence="2" type="ORF">K435DRAFT_754120</name>
</gene>
<reference evidence="2 3" key="1">
    <citation type="journal article" date="2019" name="Nat. Ecol. Evol.">
        <title>Megaphylogeny resolves global patterns of mushroom evolution.</title>
        <authorList>
            <person name="Varga T."/>
            <person name="Krizsan K."/>
            <person name="Foldi C."/>
            <person name="Dima B."/>
            <person name="Sanchez-Garcia M."/>
            <person name="Sanchez-Ramirez S."/>
            <person name="Szollosi G.J."/>
            <person name="Szarkandi J.G."/>
            <person name="Papp V."/>
            <person name="Albert L."/>
            <person name="Andreopoulos W."/>
            <person name="Angelini C."/>
            <person name="Antonin V."/>
            <person name="Barry K.W."/>
            <person name="Bougher N.L."/>
            <person name="Buchanan P."/>
            <person name="Buyck B."/>
            <person name="Bense V."/>
            <person name="Catcheside P."/>
            <person name="Chovatia M."/>
            <person name="Cooper J."/>
            <person name="Damon W."/>
            <person name="Desjardin D."/>
            <person name="Finy P."/>
            <person name="Geml J."/>
            <person name="Haridas S."/>
            <person name="Hughes K."/>
            <person name="Justo A."/>
            <person name="Karasinski D."/>
            <person name="Kautmanova I."/>
            <person name="Kiss B."/>
            <person name="Kocsube S."/>
            <person name="Kotiranta H."/>
            <person name="LaButti K.M."/>
            <person name="Lechner B.E."/>
            <person name="Liimatainen K."/>
            <person name="Lipzen A."/>
            <person name="Lukacs Z."/>
            <person name="Mihaltcheva S."/>
            <person name="Morgado L.N."/>
            <person name="Niskanen T."/>
            <person name="Noordeloos M.E."/>
            <person name="Ohm R.A."/>
            <person name="Ortiz-Santana B."/>
            <person name="Ovrebo C."/>
            <person name="Racz N."/>
            <person name="Riley R."/>
            <person name="Savchenko A."/>
            <person name="Shiryaev A."/>
            <person name="Soop K."/>
            <person name="Spirin V."/>
            <person name="Szebenyi C."/>
            <person name="Tomsovsky M."/>
            <person name="Tulloss R.E."/>
            <person name="Uehling J."/>
            <person name="Grigoriev I.V."/>
            <person name="Vagvolgyi C."/>
            <person name="Papp T."/>
            <person name="Martin F.M."/>
            <person name="Miettinen O."/>
            <person name="Hibbett D.S."/>
            <person name="Nagy L.G."/>
        </authorList>
    </citation>
    <scope>NUCLEOTIDE SEQUENCE [LARGE SCALE GENOMIC DNA]</scope>
    <source>
        <strain evidence="2 3">CBS 962.96</strain>
    </source>
</reference>
<evidence type="ECO:0000256" key="1">
    <source>
        <dbReference type="SAM" id="Phobius"/>
    </source>
</evidence>
<dbReference type="AlphaFoldDB" id="A0A4S8M578"/>
<dbReference type="InterPro" id="IPR027458">
    <property type="entry name" value="STE2_TM1-TM2_sf"/>
</dbReference>
<keyword evidence="1" id="KW-0812">Transmembrane</keyword>
<keyword evidence="1" id="KW-0472">Membrane</keyword>
<dbReference type="OrthoDB" id="2548432at2759"/>
<feature type="transmembrane region" description="Helical" evidence="1">
    <location>
        <begin position="63"/>
        <end position="83"/>
    </location>
</feature>
<accession>A0A4S8M578</accession>
<dbReference type="Proteomes" id="UP000297245">
    <property type="component" value="Unassembled WGS sequence"/>
</dbReference>
<proteinExistence type="predicted"/>
<keyword evidence="3" id="KW-1185">Reference proteome</keyword>